<organism evidence="2 3">
    <name type="scientific">Bartonella pachyuromydis</name>
    <dbReference type="NCBI Taxonomy" id="931097"/>
    <lineage>
        <taxon>Bacteria</taxon>
        <taxon>Pseudomonadati</taxon>
        <taxon>Pseudomonadota</taxon>
        <taxon>Alphaproteobacteria</taxon>
        <taxon>Hyphomicrobiales</taxon>
        <taxon>Bartonellaceae</taxon>
        <taxon>Bartonella</taxon>
    </lineage>
</organism>
<protein>
    <submittedName>
        <fullName evidence="2">Uncharacterized protein</fullName>
    </submittedName>
</protein>
<sequence>MVKVFNLFIAATFFLSQVVSVNASHLRNASHKEEPVNYVVEQVKDTTSTAVNVAALHIPAVSYGTITEDTANEGSFEKVVDPLTVTAGIMAFGFAINTISAVIGWIKDIISIFR</sequence>
<name>A0ABP8VCX2_9HYPH</name>
<dbReference type="Proteomes" id="UP001501699">
    <property type="component" value="Unassembled WGS sequence"/>
</dbReference>
<dbReference type="RefSeq" id="WP_345118539.1">
    <property type="nucleotide sequence ID" value="NZ_BAABJA010000002.1"/>
</dbReference>
<feature type="transmembrane region" description="Helical" evidence="1">
    <location>
        <begin position="85"/>
        <end position="106"/>
    </location>
</feature>
<reference evidence="3" key="1">
    <citation type="journal article" date="2019" name="Int. J. Syst. Evol. Microbiol.">
        <title>The Global Catalogue of Microorganisms (GCM) 10K type strain sequencing project: providing services to taxonomists for standard genome sequencing and annotation.</title>
        <authorList>
            <consortium name="The Broad Institute Genomics Platform"/>
            <consortium name="The Broad Institute Genome Sequencing Center for Infectious Disease"/>
            <person name="Wu L."/>
            <person name="Ma J."/>
        </authorList>
    </citation>
    <scope>NUCLEOTIDE SEQUENCE [LARGE SCALE GENOMIC DNA]</scope>
    <source>
        <strain evidence="3">JCM 17714</strain>
    </source>
</reference>
<proteinExistence type="predicted"/>
<keyword evidence="1" id="KW-0812">Transmembrane</keyword>
<keyword evidence="1" id="KW-0472">Membrane</keyword>
<comment type="caution">
    <text evidence="2">The sequence shown here is derived from an EMBL/GenBank/DDBJ whole genome shotgun (WGS) entry which is preliminary data.</text>
</comment>
<keyword evidence="1" id="KW-1133">Transmembrane helix</keyword>
<dbReference type="EMBL" id="BAABJA010000002">
    <property type="protein sequence ID" value="GAA4660323.1"/>
    <property type="molecule type" value="Genomic_DNA"/>
</dbReference>
<keyword evidence="3" id="KW-1185">Reference proteome</keyword>
<evidence type="ECO:0000313" key="2">
    <source>
        <dbReference type="EMBL" id="GAA4660323.1"/>
    </source>
</evidence>
<evidence type="ECO:0000256" key="1">
    <source>
        <dbReference type="SAM" id="Phobius"/>
    </source>
</evidence>
<gene>
    <name evidence="2" type="ORF">GCM10023262_05080</name>
</gene>
<accession>A0ABP8VCX2</accession>
<evidence type="ECO:0000313" key="3">
    <source>
        <dbReference type="Proteomes" id="UP001501699"/>
    </source>
</evidence>